<gene>
    <name evidence="6" type="ORF">R1CP_36740</name>
</gene>
<sequence>MLSVEEYSSEDATGLAELIVSGHVTPEEVHAAALEAVTATDKSLKAVVEGPWDEPLESSRSGVFAGVPFVLKDILCHAAGVPVHSGSASLAEGAVFGHDSLLMSRFRDAGLATIATTKTPEFALSVGTEPRWGGPTHNPWDPNRSAGGSSGGSAALVAAGAVPIGHANDGAGSIRIPACHTGLVGLKPSRGRIPIGPDLQEVMYGNATEFAVTRTVRDTALLLDAVHGNAPGEKYAAPGPGRPYVDELRPQEEFPLRIAVCADSWSSRSVDPEVVTVIESTMSALQEMGHHVEYVRPPIDWEDFLSALTVTWCAGTASAVVPLFEASAGNVRREHFEATTLASADAGRHLTPLDLGRAFDIYNRASRVMGSFFEEWDLWLTPTAIGVAPTLGYFDADNDSYNAAEWVRKCAEYYPTCALYNVVGAPAVNVPIGASTAGLPIGVQLGAAVFREDLLIRTASALEQARPWSDRRPKLHIQNIGRDT</sequence>
<dbReference type="RefSeq" id="WP_081315552.1">
    <property type="nucleotide sequence ID" value="NZ_CP009112.1"/>
</dbReference>
<evidence type="ECO:0000313" key="6">
    <source>
        <dbReference type="EMBL" id="ANS31954.1"/>
    </source>
</evidence>
<dbReference type="Pfam" id="PF01425">
    <property type="entry name" value="Amidase"/>
    <property type="match status" value="1"/>
</dbReference>
<name>A0A1B1KH81_RHOOP</name>
<feature type="domain" description="Amidase" evidence="5">
    <location>
        <begin position="54"/>
        <end position="455"/>
    </location>
</feature>
<dbReference type="Proteomes" id="UP000186108">
    <property type="component" value="Plasmid pR1CP1"/>
</dbReference>
<dbReference type="InterPro" id="IPR023631">
    <property type="entry name" value="Amidase_dom"/>
</dbReference>
<comment type="similarity">
    <text evidence="2">Belongs to the amidase family.</text>
</comment>
<dbReference type="Gene3D" id="3.90.1300.10">
    <property type="entry name" value="Amidase signature (AS) domain"/>
    <property type="match status" value="1"/>
</dbReference>
<dbReference type="SUPFAM" id="SSF75304">
    <property type="entry name" value="Amidase signature (AS) enzymes"/>
    <property type="match status" value="1"/>
</dbReference>
<evidence type="ECO:0000256" key="2">
    <source>
        <dbReference type="ARBA" id="ARBA00009199"/>
    </source>
</evidence>
<dbReference type="AlphaFoldDB" id="A0A1B1KH81"/>
<evidence type="ECO:0000259" key="5">
    <source>
        <dbReference type="Pfam" id="PF01425"/>
    </source>
</evidence>
<dbReference type="EMBL" id="CP009112">
    <property type="protein sequence ID" value="ANS31954.1"/>
    <property type="molecule type" value="Genomic_DNA"/>
</dbReference>
<evidence type="ECO:0000313" key="7">
    <source>
        <dbReference type="Proteomes" id="UP000186108"/>
    </source>
</evidence>
<dbReference type="InterPro" id="IPR000120">
    <property type="entry name" value="Amidase"/>
</dbReference>
<geneLocation type="plasmid" evidence="7">
    <name>pr1cp1</name>
</geneLocation>
<dbReference type="PANTHER" id="PTHR11895">
    <property type="entry name" value="TRANSAMIDASE"/>
    <property type="match status" value="1"/>
</dbReference>
<keyword evidence="6" id="KW-0614">Plasmid</keyword>
<feature type="region of interest" description="Disordered" evidence="4">
    <location>
        <begin position="125"/>
        <end position="151"/>
    </location>
</feature>
<dbReference type="PANTHER" id="PTHR11895:SF7">
    <property type="entry name" value="GLUTAMYL-TRNA(GLN) AMIDOTRANSFERASE SUBUNIT A, MITOCHONDRIAL"/>
    <property type="match status" value="1"/>
</dbReference>
<protein>
    <recommendedName>
        <fullName evidence="3">amidase</fullName>
        <ecNumber evidence="3">3.5.1.4</ecNumber>
    </recommendedName>
</protein>
<dbReference type="GO" id="GO:0004040">
    <property type="term" value="F:amidase activity"/>
    <property type="evidence" value="ECO:0007669"/>
    <property type="project" value="UniProtKB-EC"/>
</dbReference>
<dbReference type="PATRIC" id="fig|37919.13.peg.7742"/>
<dbReference type="EC" id="3.5.1.4" evidence="3"/>
<evidence type="ECO:0000256" key="3">
    <source>
        <dbReference type="ARBA" id="ARBA00012922"/>
    </source>
</evidence>
<dbReference type="InterPro" id="IPR036928">
    <property type="entry name" value="AS_sf"/>
</dbReference>
<organism evidence="6 7">
    <name type="scientific">Rhodococcus opacus</name>
    <name type="common">Nocardia opaca</name>
    <dbReference type="NCBI Taxonomy" id="37919"/>
    <lineage>
        <taxon>Bacteria</taxon>
        <taxon>Bacillati</taxon>
        <taxon>Actinomycetota</taxon>
        <taxon>Actinomycetes</taxon>
        <taxon>Mycobacteriales</taxon>
        <taxon>Nocardiaceae</taxon>
        <taxon>Rhodococcus</taxon>
    </lineage>
</organism>
<dbReference type="InterPro" id="IPR020556">
    <property type="entry name" value="Amidase_CS"/>
</dbReference>
<accession>A0A1B1KH81</accession>
<comment type="catalytic activity">
    <reaction evidence="1">
        <text>a monocarboxylic acid amide + H2O = a monocarboxylate + NH4(+)</text>
        <dbReference type="Rhea" id="RHEA:12020"/>
        <dbReference type="ChEBI" id="CHEBI:15377"/>
        <dbReference type="ChEBI" id="CHEBI:28938"/>
        <dbReference type="ChEBI" id="CHEBI:35757"/>
        <dbReference type="ChEBI" id="CHEBI:83628"/>
        <dbReference type="EC" id="3.5.1.4"/>
    </reaction>
</comment>
<proteinExistence type="inferred from homology"/>
<reference evidence="6 7" key="1">
    <citation type="submission" date="2014-07" db="EMBL/GenBank/DDBJ databases">
        <authorList>
            <person name="Zhang J.E."/>
            <person name="Yang H."/>
            <person name="Guo J."/>
            <person name="Deng Z."/>
            <person name="Luo H."/>
            <person name="Luo M."/>
            <person name="Zhao B."/>
        </authorList>
    </citation>
    <scope>NUCLEOTIDE SEQUENCE [LARGE SCALE GENOMIC DNA]</scope>
    <source>
        <strain evidence="6 7">1CP</strain>
        <plasmid evidence="7">Plasmid pr1cp1</plasmid>
    </source>
</reference>
<evidence type="ECO:0000256" key="1">
    <source>
        <dbReference type="ARBA" id="ARBA00001311"/>
    </source>
</evidence>
<dbReference type="PROSITE" id="PS00571">
    <property type="entry name" value="AMIDASES"/>
    <property type="match status" value="1"/>
</dbReference>
<evidence type="ECO:0000256" key="4">
    <source>
        <dbReference type="SAM" id="MobiDB-lite"/>
    </source>
</evidence>